<comment type="caution">
    <text evidence="2">The sequence shown here is derived from an EMBL/GenBank/DDBJ whole genome shotgun (WGS) entry which is preliminary data.</text>
</comment>
<keyword evidence="3" id="KW-1185">Reference proteome</keyword>
<evidence type="ECO:0000313" key="2">
    <source>
        <dbReference type="EMBL" id="MBW0523502.1"/>
    </source>
</evidence>
<protein>
    <submittedName>
        <fullName evidence="2">Uncharacterized protein</fullName>
    </submittedName>
</protein>
<dbReference type="AlphaFoldDB" id="A0A9Q3ETM1"/>
<sequence>MPHKQTLQQSTPGPSEPSKHNEQPIPGLSQPSEPHEYTLTCKPEPEVALMQSTEEPFACPTSPTSVIIIDDTPIGSPSPHSHDEAQQEFMYLQPTFMIPQAIVHKSINQILLEHHQFLHMIPFVDVTHQNEMHQKLREELNSLLGTGGLSKGGHHRNSLKIPCKTNCALFSLFTFCNTLL</sequence>
<gene>
    <name evidence="2" type="ORF">O181_063217</name>
</gene>
<dbReference type="EMBL" id="AVOT02030334">
    <property type="protein sequence ID" value="MBW0523502.1"/>
    <property type="molecule type" value="Genomic_DNA"/>
</dbReference>
<proteinExistence type="predicted"/>
<reference evidence="2" key="1">
    <citation type="submission" date="2021-03" db="EMBL/GenBank/DDBJ databases">
        <title>Draft genome sequence of rust myrtle Austropuccinia psidii MF-1, a brazilian biotype.</title>
        <authorList>
            <person name="Quecine M.C."/>
            <person name="Pachon D.M.R."/>
            <person name="Bonatelli M.L."/>
            <person name="Correr F.H."/>
            <person name="Franceschini L.M."/>
            <person name="Leite T.F."/>
            <person name="Margarido G.R.A."/>
            <person name="Almeida C.A."/>
            <person name="Ferrarezi J.A."/>
            <person name="Labate C.A."/>
        </authorList>
    </citation>
    <scope>NUCLEOTIDE SEQUENCE</scope>
    <source>
        <strain evidence="2">MF-1</strain>
    </source>
</reference>
<evidence type="ECO:0000256" key="1">
    <source>
        <dbReference type="SAM" id="MobiDB-lite"/>
    </source>
</evidence>
<feature type="region of interest" description="Disordered" evidence="1">
    <location>
        <begin position="1"/>
        <end position="38"/>
    </location>
</feature>
<feature type="compositionally biased region" description="Polar residues" evidence="1">
    <location>
        <begin position="1"/>
        <end position="13"/>
    </location>
</feature>
<name>A0A9Q3ETM1_9BASI</name>
<evidence type="ECO:0000313" key="3">
    <source>
        <dbReference type="Proteomes" id="UP000765509"/>
    </source>
</evidence>
<organism evidence="2 3">
    <name type="scientific">Austropuccinia psidii MF-1</name>
    <dbReference type="NCBI Taxonomy" id="1389203"/>
    <lineage>
        <taxon>Eukaryota</taxon>
        <taxon>Fungi</taxon>
        <taxon>Dikarya</taxon>
        <taxon>Basidiomycota</taxon>
        <taxon>Pucciniomycotina</taxon>
        <taxon>Pucciniomycetes</taxon>
        <taxon>Pucciniales</taxon>
        <taxon>Sphaerophragmiaceae</taxon>
        <taxon>Austropuccinia</taxon>
    </lineage>
</organism>
<accession>A0A9Q3ETM1</accession>
<dbReference type="Proteomes" id="UP000765509">
    <property type="component" value="Unassembled WGS sequence"/>
</dbReference>